<keyword evidence="10" id="KW-0472">Membrane</keyword>
<keyword evidence="5" id="KW-0547">Nucleotide-binding</keyword>
<evidence type="ECO:0000256" key="3">
    <source>
        <dbReference type="ARBA" id="ARBA00022553"/>
    </source>
</evidence>
<proteinExistence type="predicted"/>
<evidence type="ECO:0000259" key="11">
    <source>
        <dbReference type="Pfam" id="PF02518"/>
    </source>
</evidence>
<dbReference type="Gene3D" id="3.30.565.10">
    <property type="entry name" value="Histidine kinase-like ATPase, C-terminal domain"/>
    <property type="match status" value="1"/>
</dbReference>
<dbReference type="PANTHER" id="PTHR24421">
    <property type="entry name" value="NITRATE/NITRITE SENSOR PROTEIN NARX-RELATED"/>
    <property type="match status" value="1"/>
</dbReference>
<dbReference type="GO" id="GO:0016301">
    <property type="term" value="F:kinase activity"/>
    <property type="evidence" value="ECO:0007669"/>
    <property type="project" value="UniProtKB-KW"/>
</dbReference>
<feature type="transmembrane region" description="Helical" evidence="10">
    <location>
        <begin position="96"/>
        <end position="114"/>
    </location>
</feature>
<dbReference type="RefSeq" id="WP_344325371.1">
    <property type="nucleotide sequence ID" value="NZ_BAAAKJ010000027.1"/>
</dbReference>
<feature type="coiled-coil region" evidence="9">
    <location>
        <begin position="206"/>
        <end position="233"/>
    </location>
</feature>
<dbReference type="Proteomes" id="UP001499863">
    <property type="component" value="Unassembled WGS sequence"/>
</dbReference>
<dbReference type="PANTHER" id="PTHR24421:SF10">
    <property type="entry name" value="NITRATE_NITRITE SENSOR PROTEIN NARQ"/>
    <property type="match status" value="1"/>
</dbReference>
<evidence type="ECO:0000256" key="6">
    <source>
        <dbReference type="ARBA" id="ARBA00022777"/>
    </source>
</evidence>
<keyword evidence="14" id="KW-1185">Reference proteome</keyword>
<feature type="transmembrane region" description="Helical" evidence="10">
    <location>
        <begin position="126"/>
        <end position="145"/>
    </location>
</feature>
<dbReference type="Pfam" id="PF02518">
    <property type="entry name" value="HATPase_c"/>
    <property type="match status" value="1"/>
</dbReference>
<dbReference type="EC" id="2.7.13.3" evidence="2"/>
<keyword evidence="9" id="KW-0175">Coiled coil</keyword>
<organism evidence="13 14">
    <name type="scientific">Kitasatospora putterlickiae</name>
    <dbReference type="NCBI Taxonomy" id="221725"/>
    <lineage>
        <taxon>Bacteria</taxon>
        <taxon>Bacillati</taxon>
        <taxon>Actinomycetota</taxon>
        <taxon>Actinomycetes</taxon>
        <taxon>Kitasatosporales</taxon>
        <taxon>Streptomycetaceae</taxon>
        <taxon>Kitasatospora</taxon>
    </lineage>
</organism>
<evidence type="ECO:0000256" key="5">
    <source>
        <dbReference type="ARBA" id="ARBA00022741"/>
    </source>
</evidence>
<evidence type="ECO:0000256" key="8">
    <source>
        <dbReference type="ARBA" id="ARBA00023012"/>
    </source>
</evidence>
<keyword evidence="6 13" id="KW-0418">Kinase</keyword>
<dbReference type="Pfam" id="PF07730">
    <property type="entry name" value="HisKA_3"/>
    <property type="match status" value="1"/>
</dbReference>
<dbReference type="EMBL" id="BAAAKJ010000027">
    <property type="protein sequence ID" value="GAA1384750.1"/>
    <property type="molecule type" value="Genomic_DNA"/>
</dbReference>
<dbReference type="Gene3D" id="1.20.5.1930">
    <property type="match status" value="1"/>
</dbReference>
<dbReference type="CDD" id="cd16917">
    <property type="entry name" value="HATPase_UhpB-NarQ-NarX-like"/>
    <property type="match status" value="1"/>
</dbReference>
<evidence type="ECO:0000313" key="14">
    <source>
        <dbReference type="Proteomes" id="UP001499863"/>
    </source>
</evidence>
<feature type="domain" description="Histidine kinase/HSP90-like ATPase" evidence="11">
    <location>
        <begin position="340"/>
        <end position="431"/>
    </location>
</feature>
<comment type="catalytic activity">
    <reaction evidence="1">
        <text>ATP + protein L-histidine = ADP + protein N-phospho-L-histidine.</text>
        <dbReference type="EC" id="2.7.13.3"/>
    </reaction>
</comment>
<dbReference type="SUPFAM" id="SSF55874">
    <property type="entry name" value="ATPase domain of HSP90 chaperone/DNA topoisomerase II/histidine kinase"/>
    <property type="match status" value="1"/>
</dbReference>
<keyword evidence="4" id="KW-0808">Transferase</keyword>
<dbReference type="InterPro" id="IPR011712">
    <property type="entry name" value="Sig_transdc_His_kin_sub3_dim/P"/>
</dbReference>
<keyword evidence="10" id="KW-1133">Transmembrane helix</keyword>
<feature type="transmembrane region" description="Helical" evidence="10">
    <location>
        <begin position="152"/>
        <end position="175"/>
    </location>
</feature>
<evidence type="ECO:0000256" key="9">
    <source>
        <dbReference type="SAM" id="Coils"/>
    </source>
</evidence>
<comment type="caution">
    <text evidence="13">The sequence shown here is derived from an EMBL/GenBank/DDBJ whole genome shotgun (WGS) entry which is preliminary data.</text>
</comment>
<protein>
    <recommendedName>
        <fullName evidence="2">histidine kinase</fullName>
        <ecNumber evidence="2">2.7.13.3</ecNumber>
    </recommendedName>
</protein>
<evidence type="ECO:0000256" key="2">
    <source>
        <dbReference type="ARBA" id="ARBA00012438"/>
    </source>
</evidence>
<evidence type="ECO:0000313" key="13">
    <source>
        <dbReference type="EMBL" id="GAA1384750.1"/>
    </source>
</evidence>
<dbReference type="InterPro" id="IPR003594">
    <property type="entry name" value="HATPase_dom"/>
</dbReference>
<feature type="domain" description="Signal transduction histidine kinase subgroup 3 dimerisation and phosphoacceptor" evidence="12">
    <location>
        <begin position="226"/>
        <end position="291"/>
    </location>
</feature>
<dbReference type="InterPro" id="IPR036890">
    <property type="entry name" value="HATPase_C_sf"/>
</dbReference>
<sequence>MTKPPTGPAPGGPVRALLAPLTRPSADHTPLLAQAPRRWIRLLPYVLAAAAIAALLPTGILVLVHDYGVDAGLAAALAVTQTVPLLLAVTRPLPAWWMIGGGALLTSLLVLATGDGAAPDGVDGPWPWPPPGLVGYLLLMLTLALRESRRTLVAVWLVTTAASLALSVLGVTSGFGGDDSLLSTALSGAVLVLGGALRERAEARRLLAEQEHISEAERERRTLLEERARIARELHDVVAHHMSVIAVQAASAPYRITGVPAEAAEEFTAIAGTARESLAEMRRLLGVLRSEDSGAETAPQPGVGQLAQLVDTVRRAGVHAELTLAPEAVDEPLPPAVDLSAYRIVQEALANVVRHAPGAAAWVSLAVADGSLLVTVVNAAPPERAESLEASVEGTGQGLVGMRERVRLLDGRLDTGPLPDGGFTVAAVLPLGTLSDTRSDAP</sequence>
<accession>A0ABN1XLE1</accession>
<gene>
    <name evidence="13" type="ORF">GCM10009639_06600</name>
</gene>
<keyword evidence="10" id="KW-0812">Transmembrane</keyword>
<evidence type="ECO:0000256" key="1">
    <source>
        <dbReference type="ARBA" id="ARBA00000085"/>
    </source>
</evidence>
<evidence type="ECO:0000259" key="12">
    <source>
        <dbReference type="Pfam" id="PF07730"/>
    </source>
</evidence>
<name>A0ABN1XLE1_9ACTN</name>
<feature type="transmembrane region" description="Helical" evidence="10">
    <location>
        <begin position="71"/>
        <end position="89"/>
    </location>
</feature>
<evidence type="ECO:0000256" key="4">
    <source>
        <dbReference type="ARBA" id="ARBA00022679"/>
    </source>
</evidence>
<feature type="transmembrane region" description="Helical" evidence="10">
    <location>
        <begin position="42"/>
        <end position="65"/>
    </location>
</feature>
<evidence type="ECO:0000256" key="10">
    <source>
        <dbReference type="SAM" id="Phobius"/>
    </source>
</evidence>
<keyword evidence="7" id="KW-0067">ATP-binding</keyword>
<keyword evidence="8" id="KW-0902">Two-component regulatory system</keyword>
<dbReference type="InterPro" id="IPR050482">
    <property type="entry name" value="Sensor_HK_TwoCompSys"/>
</dbReference>
<reference evidence="13 14" key="1">
    <citation type="journal article" date="2019" name="Int. J. Syst. Evol. Microbiol.">
        <title>The Global Catalogue of Microorganisms (GCM) 10K type strain sequencing project: providing services to taxonomists for standard genome sequencing and annotation.</title>
        <authorList>
            <consortium name="The Broad Institute Genomics Platform"/>
            <consortium name="The Broad Institute Genome Sequencing Center for Infectious Disease"/>
            <person name="Wu L."/>
            <person name="Ma J."/>
        </authorList>
    </citation>
    <scope>NUCLEOTIDE SEQUENCE [LARGE SCALE GENOMIC DNA]</scope>
    <source>
        <strain evidence="13 14">JCM 12393</strain>
    </source>
</reference>
<evidence type="ECO:0000256" key="7">
    <source>
        <dbReference type="ARBA" id="ARBA00022840"/>
    </source>
</evidence>
<keyword evidence="3" id="KW-0597">Phosphoprotein</keyword>